<evidence type="ECO:0000256" key="4">
    <source>
        <dbReference type="ARBA" id="ARBA00022475"/>
    </source>
</evidence>
<keyword evidence="6 8" id="KW-1133">Transmembrane helix</keyword>
<feature type="transmembrane region" description="Helical" evidence="8">
    <location>
        <begin position="116"/>
        <end position="135"/>
    </location>
</feature>
<keyword evidence="4" id="KW-1003">Cell membrane</keyword>
<feature type="transmembrane region" description="Helical" evidence="8">
    <location>
        <begin position="418"/>
        <end position="437"/>
    </location>
</feature>
<reference evidence="9 10" key="1">
    <citation type="submission" date="2023-07" db="EMBL/GenBank/DDBJ databases">
        <title>Sequencing the genomes of 1000 actinobacteria strains.</title>
        <authorList>
            <person name="Klenk H.-P."/>
        </authorList>
    </citation>
    <scope>NUCLEOTIDE SEQUENCE [LARGE SCALE GENOMIC DNA]</scope>
    <source>
        <strain evidence="9 10">DSM 22966</strain>
    </source>
</reference>
<feature type="transmembrane region" description="Helical" evidence="8">
    <location>
        <begin position="140"/>
        <end position="162"/>
    </location>
</feature>
<dbReference type="NCBIfam" id="TIGR03173">
    <property type="entry name" value="pbuX"/>
    <property type="match status" value="1"/>
</dbReference>
<protein>
    <submittedName>
        <fullName evidence="9">NCS2 family nucleobase:cation symporter-2</fullName>
    </submittedName>
</protein>
<feature type="transmembrane region" description="Helical" evidence="8">
    <location>
        <begin position="243"/>
        <end position="263"/>
    </location>
</feature>
<evidence type="ECO:0000256" key="6">
    <source>
        <dbReference type="ARBA" id="ARBA00022989"/>
    </source>
</evidence>
<comment type="subcellular location">
    <subcellularLocation>
        <location evidence="1">Cell membrane</location>
        <topology evidence="1">Multi-pass membrane protein</topology>
    </subcellularLocation>
</comment>
<evidence type="ECO:0000256" key="7">
    <source>
        <dbReference type="ARBA" id="ARBA00023136"/>
    </source>
</evidence>
<dbReference type="RefSeq" id="WP_310170170.1">
    <property type="nucleotide sequence ID" value="NZ_BAABHE010000002.1"/>
</dbReference>
<evidence type="ECO:0000256" key="2">
    <source>
        <dbReference type="ARBA" id="ARBA00008821"/>
    </source>
</evidence>
<gene>
    <name evidence="9" type="ORF">J2S62_000162</name>
</gene>
<dbReference type="Pfam" id="PF00860">
    <property type="entry name" value="Xan_ur_permease"/>
    <property type="match status" value="1"/>
</dbReference>
<evidence type="ECO:0000256" key="8">
    <source>
        <dbReference type="SAM" id="Phobius"/>
    </source>
</evidence>
<feature type="transmembrane region" description="Helical" evidence="8">
    <location>
        <begin position="89"/>
        <end position="110"/>
    </location>
</feature>
<feature type="transmembrane region" description="Helical" evidence="8">
    <location>
        <begin position="328"/>
        <end position="347"/>
    </location>
</feature>
<feature type="transmembrane region" description="Helical" evidence="8">
    <location>
        <begin position="353"/>
        <end position="374"/>
    </location>
</feature>
<comment type="caution">
    <text evidence="9">The sequence shown here is derived from an EMBL/GenBank/DDBJ whole genome shotgun (WGS) entry which is preliminary data.</text>
</comment>
<keyword evidence="10" id="KW-1185">Reference proteome</keyword>
<keyword evidence="3" id="KW-0813">Transport</keyword>
<sequence length="534" mass="55805">MKSRLLKPDYVRNPNAPENEKLPFGKTVAFGLQHILTMYGGILAVPLIIGNAAGLSADQIATLVTASLFVGGLATVLQSAGLPFLGSRLPLVQGVSFAAVATMLAILSGNGSLTDVFGAIIVASIIGFLIAPFFAKIIRFFPPVVTGTVITAIGLTLFPVAANWAMGGNAEAEGYGSTMNIGLAVMTFVIIMIFSKVGVAALSRLSILLGLFVGTIIASLLGQADFSQVGSGSPISFPLIFEFGLPTFDLAAIISMVIVILVIKTETTADIIAVGEIIGSPVDSRRIADGLRADMLSSAIAPVFGSFTQSAFAQNVGLVALSGVKSRWVVTAGGGIMVALGLIPWLGQIVAAIPMPVLGGAGIVLFGTVAASGIRNLSTVKYEGNMNLIIVASALAFGMIPVVQPEFYSGFPSWIETIFESGISSAAIVAVILNIVFNELKIGNSPDPSVFAAKPIRFLTKTQLEDLEDGDVFIDGKLVDCDGEEVPVVPDEKVDEIRERIEHGEVTSTQELVKVVLEEQPTASSDKDQSPPRK</sequence>
<feature type="transmembrane region" description="Helical" evidence="8">
    <location>
        <begin position="60"/>
        <end position="77"/>
    </location>
</feature>
<dbReference type="NCBIfam" id="TIGR00801">
    <property type="entry name" value="ncs2"/>
    <property type="match status" value="1"/>
</dbReference>
<dbReference type="PANTHER" id="PTHR42810:SF4">
    <property type="entry name" value="URIC ACID TRANSPORTER UACT"/>
    <property type="match status" value="1"/>
</dbReference>
<accession>A0ABU2AX27</accession>
<feature type="transmembrane region" description="Helical" evidence="8">
    <location>
        <begin position="386"/>
        <end position="403"/>
    </location>
</feature>
<feature type="transmembrane region" description="Helical" evidence="8">
    <location>
        <begin position="174"/>
        <end position="194"/>
    </location>
</feature>
<dbReference type="EMBL" id="JAVDYJ010000001">
    <property type="protein sequence ID" value="MDR7345905.1"/>
    <property type="molecule type" value="Genomic_DNA"/>
</dbReference>
<evidence type="ECO:0000256" key="1">
    <source>
        <dbReference type="ARBA" id="ARBA00004651"/>
    </source>
</evidence>
<proteinExistence type="inferred from homology"/>
<keyword evidence="7 8" id="KW-0472">Membrane</keyword>
<name>A0ABU2AX27_9MICC</name>
<dbReference type="NCBIfam" id="NF037981">
    <property type="entry name" value="NCS2_1"/>
    <property type="match status" value="1"/>
</dbReference>
<evidence type="ECO:0000256" key="3">
    <source>
        <dbReference type="ARBA" id="ARBA00022448"/>
    </source>
</evidence>
<dbReference type="Proteomes" id="UP001183794">
    <property type="component" value="Unassembled WGS sequence"/>
</dbReference>
<feature type="transmembrane region" description="Helical" evidence="8">
    <location>
        <begin position="36"/>
        <end position="54"/>
    </location>
</feature>
<comment type="similarity">
    <text evidence="2">Belongs to the nucleobase:cation symporter-2 (NCS2) (TC 2.A.40) family.</text>
</comment>
<evidence type="ECO:0000313" key="9">
    <source>
        <dbReference type="EMBL" id="MDR7345905.1"/>
    </source>
</evidence>
<dbReference type="PANTHER" id="PTHR42810">
    <property type="entry name" value="PURINE PERMEASE C1399.01C-RELATED"/>
    <property type="match status" value="1"/>
</dbReference>
<dbReference type="InterPro" id="IPR006042">
    <property type="entry name" value="Xan_ur_permease"/>
</dbReference>
<keyword evidence="5 8" id="KW-0812">Transmembrane</keyword>
<evidence type="ECO:0000256" key="5">
    <source>
        <dbReference type="ARBA" id="ARBA00022692"/>
    </source>
</evidence>
<evidence type="ECO:0000313" key="10">
    <source>
        <dbReference type="Proteomes" id="UP001183794"/>
    </source>
</evidence>
<dbReference type="InterPro" id="IPR017588">
    <property type="entry name" value="UacT-like"/>
</dbReference>
<feature type="transmembrane region" description="Helical" evidence="8">
    <location>
        <begin position="201"/>
        <end position="223"/>
    </location>
</feature>
<organism evidence="9 10">
    <name type="scientific">Enteractinococcus fodinae</name>
    <dbReference type="NCBI Taxonomy" id="684663"/>
    <lineage>
        <taxon>Bacteria</taxon>
        <taxon>Bacillati</taxon>
        <taxon>Actinomycetota</taxon>
        <taxon>Actinomycetes</taxon>
        <taxon>Micrococcales</taxon>
        <taxon>Micrococcaceae</taxon>
    </lineage>
</organism>
<dbReference type="PROSITE" id="PS01116">
    <property type="entry name" value="XANTH_URACIL_PERMASE"/>
    <property type="match status" value="1"/>
</dbReference>
<dbReference type="InterPro" id="IPR006043">
    <property type="entry name" value="NCS2"/>
</dbReference>